<organism evidence="2 3">
    <name type="scientific">Pseudidiomarina donghaiensis</name>
    <dbReference type="NCBI Taxonomy" id="519452"/>
    <lineage>
        <taxon>Bacteria</taxon>
        <taxon>Pseudomonadati</taxon>
        <taxon>Pseudomonadota</taxon>
        <taxon>Gammaproteobacteria</taxon>
        <taxon>Alteromonadales</taxon>
        <taxon>Idiomarinaceae</taxon>
        <taxon>Pseudidiomarina</taxon>
    </lineage>
</organism>
<evidence type="ECO:0000313" key="3">
    <source>
        <dbReference type="Proteomes" id="UP000286985"/>
    </source>
</evidence>
<sequence>MKRLIPIVFLLCTPVLADEQQRIEQSRHLAMELQQQLSSELMAAMQAEGPVHAIAVCNERAPVIAEGLSKSNNAVVGRTALRVRNPDNAPMGEHKAVMDYFKARLAKDPNTVPEVLFTASNGEQHYMRAIPMPPQCAACHGSNIKPEVSRAIAQKYPNDQATGFEVGDLRGSFLIRWIAE</sequence>
<dbReference type="EMBL" id="PIPU01000003">
    <property type="protein sequence ID" value="RUO48003.1"/>
    <property type="molecule type" value="Genomic_DNA"/>
</dbReference>
<reference evidence="3" key="1">
    <citation type="journal article" date="2018" name="Front. Microbiol.">
        <title>Genome-Based Analysis Reveals the Taxonomy and Diversity of the Family Idiomarinaceae.</title>
        <authorList>
            <person name="Liu Y."/>
            <person name="Lai Q."/>
            <person name="Shao Z."/>
        </authorList>
    </citation>
    <scope>NUCLEOTIDE SEQUENCE [LARGE SCALE GENOMIC DNA]</scope>
    <source>
        <strain evidence="3">908033</strain>
    </source>
</reference>
<protein>
    <submittedName>
        <fullName evidence="2">DUF3365 domain-containing protein</fullName>
    </submittedName>
</protein>
<gene>
    <name evidence="2" type="ORF">CWE24_08425</name>
</gene>
<dbReference type="Proteomes" id="UP000286985">
    <property type="component" value="Unassembled WGS sequence"/>
</dbReference>
<dbReference type="Pfam" id="PF11845">
    <property type="entry name" value="Tll0287-like"/>
    <property type="match status" value="1"/>
</dbReference>
<accession>A0A432XGY0</accession>
<dbReference type="InterPro" id="IPR021796">
    <property type="entry name" value="Tll0287-like_dom"/>
</dbReference>
<dbReference type="RefSeq" id="WP_092839860.1">
    <property type="nucleotide sequence ID" value="NZ_FPCF01000002.1"/>
</dbReference>
<evidence type="ECO:0000259" key="1">
    <source>
        <dbReference type="Pfam" id="PF11845"/>
    </source>
</evidence>
<dbReference type="STRING" id="519452.SAMN04488139_1504"/>
<dbReference type="OrthoDB" id="9797588at2"/>
<comment type="caution">
    <text evidence="2">The sequence shown here is derived from an EMBL/GenBank/DDBJ whole genome shotgun (WGS) entry which is preliminary data.</text>
</comment>
<feature type="domain" description="Tll0287-like" evidence="1">
    <location>
        <begin position="37"/>
        <end position="176"/>
    </location>
</feature>
<evidence type="ECO:0000313" key="2">
    <source>
        <dbReference type="EMBL" id="RUO48003.1"/>
    </source>
</evidence>
<name>A0A432XGY0_9GAMM</name>
<proteinExistence type="predicted"/>
<dbReference type="AlphaFoldDB" id="A0A432XGY0"/>
<keyword evidence="3" id="KW-1185">Reference proteome</keyword>